<evidence type="ECO:0000313" key="7">
    <source>
        <dbReference type="Proteomes" id="UP000614047"/>
    </source>
</evidence>
<dbReference type="EMBL" id="JADOUA010000001">
    <property type="protein sequence ID" value="MBG6091766.1"/>
    <property type="molecule type" value="Genomic_DNA"/>
</dbReference>
<comment type="caution">
    <text evidence="6">The sequence shown here is derived from an EMBL/GenBank/DDBJ whole genome shotgun (WGS) entry which is preliminary data.</text>
</comment>
<accession>A0A931DQ70</accession>
<dbReference type="PROSITE" id="PS51128">
    <property type="entry name" value="ZF_DKSA_2"/>
    <property type="match status" value="1"/>
</dbReference>
<keyword evidence="3" id="KW-0862">Zinc</keyword>
<protein>
    <submittedName>
        <fullName evidence="6">RNA polymerase-binding transcription factor DksA</fullName>
    </submittedName>
</protein>
<proteinExistence type="predicted"/>
<keyword evidence="1" id="KW-0479">Metal-binding</keyword>
<reference evidence="6" key="1">
    <citation type="submission" date="2020-11" db="EMBL/GenBank/DDBJ databases">
        <title>Sequencing the genomes of 1000 actinobacteria strains.</title>
        <authorList>
            <person name="Klenk H.-P."/>
        </authorList>
    </citation>
    <scope>NUCLEOTIDE SEQUENCE</scope>
    <source>
        <strain evidence="6">DSM 43175</strain>
    </source>
</reference>
<evidence type="ECO:0000313" key="6">
    <source>
        <dbReference type="EMBL" id="MBG6091766.1"/>
    </source>
</evidence>
<name>A0A931DQ70_9ACTN</name>
<evidence type="ECO:0000256" key="1">
    <source>
        <dbReference type="ARBA" id="ARBA00022723"/>
    </source>
</evidence>
<feature type="domain" description="Zinc finger DksA/TraR C4-type" evidence="5">
    <location>
        <begin position="80"/>
        <end position="113"/>
    </location>
</feature>
<dbReference type="PROSITE" id="PS01102">
    <property type="entry name" value="ZF_DKSA_1"/>
    <property type="match status" value="1"/>
</dbReference>
<dbReference type="InterPro" id="IPR000962">
    <property type="entry name" value="Znf_DskA_TraR"/>
</dbReference>
<dbReference type="PANTHER" id="PTHR33823">
    <property type="entry name" value="RNA POLYMERASE-BINDING TRANSCRIPTION FACTOR DKSA-RELATED"/>
    <property type="match status" value="1"/>
</dbReference>
<sequence length="118" mass="12662">MATNGDGIAATPALDGAAVRELRQRLQEDRGKRASELAALEKVVEGTAPEQVEPADYSRMDNLRQSLTEIDGALRRLEEGTYGVCEGCGQAIPAGRLEILPHVRCCVRCQGRIDGGGR</sequence>
<dbReference type="RefSeq" id="WP_231403977.1">
    <property type="nucleotide sequence ID" value="NZ_BAABES010000002.1"/>
</dbReference>
<evidence type="ECO:0000256" key="2">
    <source>
        <dbReference type="ARBA" id="ARBA00022771"/>
    </source>
</evidence>
<organism evidence="6 7">
    <name type="scientific">Actinomadura viridis</name>
    <dbReference type="NCBI Taxonomy" id="58110"/>
    <lineage>
        <taxon>Bacteria</taxon>
        <taxon>Bacillati</taxon>
        <taxon>Actinomycetota</taxon>
        <taxon>Actinomycetes</taxon>
        <taxon>Streptosporangiales</taxon>
        <taxon>Thermomonosporaceae</taxon>
        <taxon>Actinomadura</taxon>
    </lineage>
</organism>
<keyword evidence="7" id="KW-1185">Reference proteome</keyword>
<dbReference type="AlphaFoldDB" id="A0A931DQ70"/>
<dbReference type="PANTHER" id="PTHR33823:SF4">
    <property type="entry name" value="GENERAL STRESS PROTEIN 16O"/>
    <property type="match status" value="1"/>
</dbReference>
<keyword evidence="2" id="KW-0863">Zinc-finger</keyword>
<evidence type="ECO:0000256" key="4">
    <source>
        <dbReference type="PROSITE-ProRule" id="PRU00510"/>
    </source>
</evidence>
<dbReference type="SUPFAM" id="SSF57716">
    <property type="entry name" value="Glucocorticoid receptor-like (DNA-binding domain)"/>
    <property type="match status" value="1"/>
</dbReference>
<dbReference type="Gene3D" id="1.20.120.910">
    <property type="entry name" value="DksA, coiled-coil domain"/>
    <property type="match status" value="1"/>
</dbReference>
<evidence type="ECO:0000256" key="3">
    <source>
        <dbReference type="ARBA" id="ARBA00022833"/>
    </source>
</evidence>
<evidence type="ECO:0000259" key="5">
    <source>
        <dbReference type="Pfam" id="PF01258"/>
    </source>
</evidence>
<dbReference type="InterPro" id="IPR020458">
    <property type="entry name" value="Znf_DskA_TraR_CS"/>
</dbReference>
<dbReference type="Proteomes" id="UP000614047">
    <property type="component" value="Unassembled WGS sequence"/>
</dbReference>
<dbReference type="Pfam" id="PF01258">
    <property type="entry name" value="zf-dskA_traR"/>
    <property type="match status" value="1"/>
</dbReference>
<dbReference type="GO" id="GO:0008270">
    <property type="term" value="F:zinc ion binding"/>
    <property type="evidence" value="ECO:0007669"/>
    <property type="project" value="UniProtKB-KW"/>
</dbReference>
<gene>
    <name evidence="6" type="ORF">IW256_005879</name>
</gene>
<feature type="zinc finger region" description="dksA C4-type" evidence="4">
    <location>
        <begin position="85"/>
        <end position="109"/>
    </location>
</feature>